<comment type="caution">
    <text evidence="8">The sequence shown here is derived from an EMBL/GenBank/DDBJ whole genome shotgun (WGS) entry which is preliminary data.</text>
</comment>
<dbReference type="GeneID" id="92029379"/>
<dbReference type="InterPro" id="IPR007667">
    <property type="entry name" value="Hypoxia_induced_domain"/>
</dbReference>
<evidence type="ECO:0000256" key="2">
    <source>
        <dbReference type="ARBA" id="ARBA00022692"/>
    </source>
</evidence>
<feature type="domain" description="HIG1" evidence="7">
    <location>
        <begin position="82"/>
        <end position="180"/>
    </location>
</feature>
<dbReference type="EMBL" id="JBBPEH010000009">
    <property type="protein sequence ID" value="KAK7533988.1"/>
    <property type="molecule type" value="Genomic_DNA"/>
</dbReference>
<feature type="transmembrane region" description="Helical" evidence="6">
    <location>
        <begin position="148"/>
        <end position="168"/>
    </location>
</feature>
<keyword evidence="4 6" id="KW-0472">Membrane</keyword>
<keyword evidence="9" id="KW-1185">Reference proteome</keyword>
<keyword evidence="3 6" id="KW-1133">Transmembrane helix</keyword>
<dbReference type="PROSITE" id="PS51503">
    <property type="entry name" value="HIG1"/>
    <property type="match status" value="1"/>
</dbReference>
<dbReference type="RefSeq" id="XP_066653027.1">
    <property type="nucleotide sequence ID" value="XM_066796473.1"/>
</dbReference>
<dbReference type="Pfam" id="PF04588">
    <property type="entry name" value="HIG_1_N"/>
    <property type="match status" value="1"/>
</dbReference>
<gene>
    <name evidence="8" type="ORF">J3D65DRAFT_465572</name>
</gene>
<evidence type="ECO:0000256" key="5">
    <source>
        <dbReference type="SAM" id="MobiDB-lite"/>
    </source>
</evidence>
<feature type="compositionally biased region" description="Basic and acidic residues" evidence="5">
    <location>
        <begin position="218"/>
        <end position="230"/>
    </location>
</feature>
<dbReference type="Proteomes" id="UP001360953">
    <property type="component" value="Unassembled WGS sequence"/>
</dbReference>
<organism evidence="8 9">
    <name type="scientific">Phyllosticta citribraziliensis</name>
    <dbReference type="NCBI Taxonomy" id="989973"/>
    <lineage>
        <taxon>Eukaryota</taxon>
        <taxon>Fungi</taxon>
        <taxon>Dikarya</taxon>
        <taxon>Ascomycota</taxon>
        <taxon>Pezizomycotina</taxon>
        <taxon>Dothideomycetes</taxon>
        <taxon>Dothideomycetes incertae sedis</taxon>
        <taxon>Botryosphaeriales</taxon>
        <taxon>Phyllostictaceae</taxon>
        <taxon>Phyllosticta</taxon>
    </lineage>
</organism>
<feature type="transmembrane region" description="Helical" evidence="6">
    <location>
        <begin position="117"/>
        <end position="136"/>
    </location>
</feature>
<evidence type="ECO:0000256" key="1">
    <source>
        <dbReference type="ARBA" id="ARBA00004173"/>
    </source>
</evidence>
<sequence length="251" mass="28374">MKILTPEEEQAHYNATVRGGLTGGAIGLAASSLGVWAASRRFPMFRQLSLPFKAFLLTSGGSFAAIIQADRSSRRYDIETNPLKKQLEEEERQQAELLAASKDGATRAKEWATENRYSIVFAAWLASMGASFGIVARNPYLSTAQKIVQARVWAQGLTLAVLLASFALEANDANQGKGRWETVKVLDPNDPTHSHYVEKKIHHERYQGEDMWREMVEAEERKMKEREAAKNKQQQQVQQKEQQLQQQKQQQ</sequence>
<evidence type="ECO:0000313" key="8">
    <source>
        <dbReference type="EMBL" id="KAK7533988.1"/>
    </source>
</evidence>
<dbReference type="InterPro" id="IPR040153">
    <property type="entry name" value="Rcf2"/>
</dbReference>
<feature type="region of interest" description="Disordered" evidence="5">
    <location>
        <begin position="218"/>
        <end position="251"/>
    </location>
</feature>
<reference evidence="8 9" key="1">
    <citation type="submission" date="2024-04" db="EMBL/GenBank/DDBJ databases">
        <title>Phyllosticta paracitricarpa is synonymous to the EU quarantine fungus P. citricarpa based on phylogenomic analyses.</title>
        <authorList>
            <consortium name="Lawrence Berkeley National Laboratory"/>
            <person name="Van ingen-buijs V.A."/>
            <person name="Van westerhoven A.C."/>
            <person name="Haridas S."/>
            <person name="Skiadas P."/>
            <person name="Martin F."/>
            <person name="Groenewald J.Z."/>
            <person name="Crous P.W."/>
            <person name="Seidl M.F."/>
        </authorList>
    </citation>
    <scope>NUCLEOTIDE SEQUENCE [LARGE SCALE GENOMIC DNA]</scope>
    <source>
        <strain evidence="8 9">CPC 17464</strain>
    </source>
</reference>
<accession>A0ABR1LHC2</accession>
<evidence type="ECO:0000256" key="4">
    <source>
        <dbReference type="ARBA" id="ARBA00023136"/>
    </source>
</evidence>
<evidence type="ECO:0000313" key="9">
    <source>
        <dbReference type="Proteomes" id="UP001360953"/>
    </source>
</evidence>
<evidence type="ECO:0000256" key="6">
    <source>
        <dbReference type="SAM" id="Phobius"/>
    </source>
</evidence>
<name>A0ABR1LHC2_9PEZI</name>
<feature type="transmembrane region" description="Helical" evidence="6">
    <location>
        <begin position="20"/>
        <end position="38"/>
    </location>
</feature>
<proteinExistence type="predicted"/>
<dbReference type="PANTHER" id="PTHR28018:SF3">
    <property type="entry name" value="RESPIRATORY SUPERCOMPLEX FACTOR 2, MITOCHONDRIAL"/>
    <property type="match status" value="1"/>
</dbReference>
<protein>
    <recommendedName>
        <fullName evidence="7">HIG1 domain-containing protein</fullName>
    </recommendedName>
</protein>
<evidence type="ECO:0000259" key="7">
    <source>
        <dbReference type="PROSITE" id="PS51503"/>
    </source>
</evidence>
<keyword evidence="2 6" id="KW-0812">Transmembrane</keyword>
<feature type="compositionally biased region" description="Low complexity" evidence="5">
    <location>
        <begin position="232"/>
        <end position="251"/>
    </location>
</feature>
<evidence type="ECO:0000256" key="3">
    <source>
        <dbReference type="ARBA" id="ARBA00022989"/>
    </source>
</evidence>
<dbReference type="PANTHER" id="PTHR28018">
    <property type="entry name" value="RESPIRATORY SUPERCOMPLEX FACTOR 2, MITOCHONDRIAL"/>
    <property type="match status" value="1"/>
</dbReference>
<comment type="subcellular location">
    <subcellularLocation>
        <location evidence="1">Mitochondrion</location>
    </subcellularLocation>
</comment>